<feature type="chain" id="PRO_5032410516" description="Lipoprotein" evidence="1">
    <location>
        <begin position="21"/>
        <end position="325"/>
    </location>
</feature>
<keyword evidence="3" id="KW-1185">Reference proteome</keyword>
<dbReference type="EMBL" id="WTYF01000004">
    <property type="protein sequence ID" value="MXO50335.1"/>
    <property type="molecule type" value="Genomic_DNA"/>
</dbReference>
<protein>
    <recommendedName>
        <fullName evidence="4">Lipoprotein</fullName>
    </recommendedName>
</protein>
<proteinExistence type="predicted"/>
<feature type="signal peptide" evidence="1">
    <location>
        <begin position="1"/>
        <end position="20"/>
    </location>
</feature>
<gene>
    <name evidence="2" type="ORF">GRI42_03340</name>
</gene>
<dbReference type="Proteomes" id="UP000444185">
    <property type="component" value="Unassembled WGS sequence"/>
</dbReference>
<dbReference type="PROSITE" id="PS51257">
    <property type="entry name" value="PROKAR_LIPOPROTEIN"/>
    <property type="match status" value="1"/>
</dbReference>
<reference evidence="2 3" key="1">
    <citation type="submission" date="2019-12" db="EMBL/GenBank/DDBJ databases">
        <title>Genomic-based taxomic classification of the family Erythrobacteraceae.</title>
        <authorList>
            <person name="Xu L."/>
        </authorList>
    </citation>
    <scope>NUCLEOTIDE SEQUENCE [LARGE SCALE GENOMIC DNA]</scope>
    <source>
        <strain evidence="2 3">DSM 16225</strain>
    </source>
</reference>
<organism evidence="2 3">
    <name type="scientific">Qipengyuania gaetbuli</name>
    <dbReference type="NCBI Taxonomy" id="266952"/>
    <lineage>
        <taxon>Bacteria</taxon>
        <taxon>Pseudomonadati</taxon>
        <taxon>Pseudomonadota</taxon>
        <taxon>Alphaproteobacteria</taxon>
        <taxon>Sphingomonadales</taxon>
        <taxon>Erythrobacteraceae</taxon>
        <taxon>Qipengyuania</taxon>
    </lineage>
</organism>
<dbReference type="OrthoDB" id="7406667at2"/>
<evidence type="ECO:0000256" key="1">
    <source>
        <dbReference type="SAM" id="SignalP"/>
    </source>
</evidence>
<keyword evidence="1" id="KW-0732">Signal</keyword>
<name>A0A844XWB7_9SPHN</name>
<evidence type="ECO:0000313" key="2">
    <source>
        <dbReference type="EMBL" id="MXO50335.1"/>
    </source>
</evidence>
<sequence>MTHLRSLVALVMLAALSACSAYLPRYAPAQGAFETGYYENIQTPRLALLEYRLGRYFAQKDRPYPVVCAAAEKMIPHIAASRPRPLDPDAELKLIERFPGLSPLSRCEREGLDIVASDTRQAAAIFDVHDFVCDRPTECFGYAGYYANGQHGWSYYRMTFVDGQWRIEPEELDIVLTAGTQESVPPRAYAATLPDTPAIALLTELLDEQFANPDRFPTTCVTIASGNRTDQALPEEVELALMERYPELAPFDRCVWKDDVMVVDAITGERAVIYSVRRLACTSPDECTAWGGWITANLGAQAWEYRLRRVDGKWLADRTGNGVVS</sequence>
<evidence type="ECO:0008006" key="4">
    <source>
        <dbReference type="Google" id="ProtNLM"/>
    </source>
</evidence>
<dbReference type="RefSeq" id="WP_160606910.1">
    <property type="nucleotide sequence ID" value="NZ_WTYF01000004.1"/>
</dbReference>
<comment type="caution">
    <text evidence="2">The sequence shown here is derived from an EMBL/GenBank/DDBJ whole genome shotgun (WGS) entry which is preliminary data.</text>
</comment>
<dbReference type="AlphaFoldDB" id="A0A844XWB7"/>
<evidence type="ECO:0000313" key="3">
    <source>
        <dbReference type="Proteomes" id="UP000444185"/>
    </source>
</evidence>
<accession>A0A844XWB7</accession>